<dbReference type="InterPro" id="IPR051000">
    <property type="entry name" value="Homeobox_DNA-bind_prot"/>
</dbReference>
<evidence type="ECO:0000256" key="3">
    <source>
        <dbReference type="ARBA" id="ARBA00023155"/>
    </source>
</evidence>
<dbReference type="PROSITE" id="PS00027">
    <property type="entry name" value="HOMEOBOX_1"/>
    <property type="match status" value="1"/>
</dbReference>
<evidence type="ECO:0000313" key="10">
    <source>
        <dbReference type="Proteomes" id="UP000738325"/>
    </source>
</evidence>
<evidence type="ECO:0000256" key="4">
    <source>
        <dbReference type="ARBA" id="ARBA00023242"/>
    </source>
</evidence>
<dbReference type="InterPro" id="IPR009057">
    <property type="entry name" value="Homeodomain-like_sf"/>
</dbReference>
<feature type="non-terminal residue" evidence="9">
    <location>
        <position position="1"/>
    </location>
</feature>
<feature type="region of interest" description="Disordered" evidence="7">
    <location>
        <begin position="284"/>
        <end position="308"/>
    </location>
</feature>
<dbReference type="OrthoDB" id="6159439at2759"/>
<dbReference type="GO" id="GO:0000978">
    <property type="term" value="F:RNA polymerase II cis-regulatory region sequence-specific DNA binding"/>
    <property type="evidence" value="ECO:0007669"/>
    <property type="project" value="TreeGrafter"/>
</dbReference>
<keyword evidence="3 5" id="KW-0371">Homeobox</keyword>
<dbReference type="PANTHER" id="PTHR24324">
    <property type="entry name" value="HOMEOBOX PROTEIN HHEX"/>
    <property type="match status" value="1"/>
</dbReference>
<dbReference type="InterPro" id="IPR001356">
    <property type="entry name" value="HD"/>
</dbReference>
<dbReference type="GO" id="GO:0005634">
    <property type="term" value="C:nucleus"/>
    <property type="evidence" value="ECO:0007669"/>
    <property type="project" value="UniProtKB-SubCell"/>
</dbReference>
<dbReference type="InterPro" id="IPR017970">
    <property type="entry name" value="Homeobox_CS"/>
</dbReference>
<dbReference type="CDD" id="cd00086">
    <property type="entry name" value="homeodomain"/>
    <property type="match status" value="1"/>
</dbReference>
<dbReference type="Gene3D" id="1.10.10.60">
    <property type="entry name" value="Homeodomain-like"/>
    <property type="match status" value="1"/>
</dbReference>
<reference evidence="9" key="1">
    <citation type="journal article" date="2020" name="Fungal Divers.">
        <title>Resolving the Mortierellaceae phylogeny through synthesis of multi-gene phylogenetics and phylogenomics.</title>
        <authorList>
            <person name="Vandepol N."/>
            <person name="Liber J."/>
            <person name="Desiro A."/>
            <person name="Na H."/>
            <person name="Kennedy M."/>
            <person name="Barry K."/>
            <person name="Grigoriev I.V."/>
            <person name="Miller A.N."/>
            <person name="O'Donnell K."/>
            <person name="Stajich J.E."/>
            <person name="Bonito G."/>
        </authorList>
    </citation>
    <scope>NUCLEOTIDE SEQUENCE</scope>
    <source>
        <strain evidence="9">REB-010B</strain>
    </source>
</reference>
<feature type="compositionally biased region" description="Low complexity" evidence="7">
    <location>
        <begin position="154"/>
        <end position="166"/>
    </location>
</feature>
<gene>
    <name evidence="9" type="ORF">BGZ99_004699</name>
</gene>
<dbReference type="GO" id="GO:0000981">
    <property type="term" value="F:DNA-binding transcription factor activity, RNA polymerase II-specific"/>
    <property type="evidence" value="ECO:0007669"/>
    <property type="project" value="InterPro"/>
</dbReference>
<accession>A0A9P6RHX3</accession>
<evidence type="ECO:0000313" key="9">
    <source>
        <dbReference type="EMBL" id="KAG0320048.1"/>
    </source>
</evidence>
<dbReference type="SMART" id="SM00389">
    <property type="entry name" value="HOX"/>
    <property type="match status" value="1"/>
</dbReference>
<organism evidence="9 10">
    <name type="scientific">Dissophora globulifera</name>
    <dbReference type="NCBI Taxonomy" id="979702"/>
    <lineage>
        <taxon>Eukaryota</taxon>
        <taxon>Fungi</taxon>
        <taxon>Fungi incertae sedis</taxon>
        <taxon>Mucoromycota</taxon>
        <taxon>Mortierellomycotina</taxon>
        <taxon>Mortierellomycetes</taxon>
        <taxon>Mortierellales</taxon>
        <taxon>Mortierellaceae</taxon>
        <taxon>Dissophora</taxon>
    </lineage>
</organism>
<dbReference type="GO" id="GO:0030154">
    <property type="term" value="P:cell differentiation"/>
    <property type="evidence" value="ECO:0007669"/>
    <property type="project" value="TreeGrafter"/>
</dbReference>
<dbReference type="AlphaFoldDB" id="A0A9P6RHX3"/>
<evidence type="ECO:0000256" key="2">
    <source>
        <dbReference type="ARBA" id="ARBA00023125"/>
    </source>
</evidence>
<feature type="domain" description="Homeobox" evidence="8">
    <location>
        <begin position="8"/>
        <end position="63"/>
    </location>
</feature>
<evidence type="ECO:0000259" key="8">
    <source>
        <dbReference type="PROSITE" id="PS50071"/>
    </source>
</evidence>
<feature type="compositionally biased region" description="Basic and acidic residues" evidence="7">
    <location>
        <begin position="172"/>
        <end position="182"/>
    </location>
</feature>
<keyword evidence="10" id="KW-1185">Reference proteome</keyword>
<sequence length="356" mass="39788">PPLLELNRRRRLTVDETEHLLDQFYRNEKPSTRERAAIAAHLNLDPRTVQVWFQNRRAKLKRDDSLVRVIYGEEIGQQQQQQQQQQLHDAKNLARHHSRDNPETFLGFEGVDAGYADLLLDADLQKLLIQNLNSGSVAAAMANSWTSREGSRGGHQQQQQKQRQQKQGGGQRQREGGETADSKHDIVEYCDLDLGLDFSYELMMYGLETPACPSSFDIDTDVESLQWAEGVSNAGEEGDEVLSSCPLLSGSRSTSLDPVGRGFGGSSPMRSKASHTVETFSGTSAWKGDWEEGTRDVDGKRQSAERGREVSLESPLSYLSMRRNAFVLHGHNPIPRQQMAMTLIPKAKEATVAKEA</sequence>
<feature type="DNA-binding region" description="Homeobox" evidence="5">
    <location>
        <begin position="10"/>
        <end position="64"/>
    </location>
</feature>
<name>A0A9P6RHX3_9FUNG</name>
<comment type="caution">
    <text evidence="9">The sequence shown here is derived from an EMBL/GenBank/DDBJ whole genome shotgun (WGS) entry which is preliminary data.</text>
</comment>
<dbReference type="Pfam" id="PF00046">
    <property type="entry name" value="Homeodomain"/>
    <property type="match status" value="1"/>
</dbReference>
<keyword evidence="4 5" id="KW-0539">Nucleus</keyword>
<proteinExistence type="predicted"/>
<dbReference type="EMBL" id="JAAAIP010000297">
    <property type="protein sequence ID" value="KAG0320048.1"/>
    <property type="molecule type" value="Genomic_DNA"/>
</dbReference>
<evidence type="ECO:0000256" key="7">
    <source>
        <dbReference type="SAM" id="MobiDB-lite"/>
    </source>
</evidence>
<comment type="subcellular location">
    <subcellularLocation>
        <location evidence="1 5 6">Nucleus</location>
    </subcellularLocation>
</comment>
<dbReference type="PROSITE" id="PS50071">
    <property type="entry name" value="HOMEOBOX_2"/>
    <property type="match status" value="1"/>
</dbReference>
<evidence type="ECO:0000256" key="1">
    <source>
        <dbReference type="ARBA" id="ARBA00004123"/>
    </source>
</evidence>
<feature type="compositionally biased region" description="Basic and acidic residues" evidence="7">
    <location>
        <begin position="288"/>
        <end position="308"/>
    </location>
</feature>
<dbReference type="PANTHER" id="PTHR24324:SF5">
    <property type="entry name" value="HEMATOPOIETICALLY-EXPRESSED HOMEOBOX PROTEIN HHEX"/>
    <property type="match status" value="1"/>
</dbReference>
<keyword evidence="2 5" id="KW-0238">DNA-binding</keyword>
<evidence type="ECO:0000256" key="5">
    <source>
        <dbReference type="PROSITE-ProRule" id="PRU00108"/>
    </source>
</evidence>
<protein>
    <recommendedName>
        <fullName evidence="8">Homeobox domain-containing protein</fullName>
    </recommendedName>
</protein>
<dbReference type="Proteomes" id="UP000738325">
    <property type="component" value="Unassembled WGS sequence"/>
</dbReference>
<dbReference type="SUPFAM" id="SSF46689">
    <property type="entry name" value="Homeodomain-like"/>
    <property type="match status" value="1"/>
</dbReference>
<evidence type="ECO:0000256" key="6">
    <source>
        <dbReference type="RuleBase" id="RU000682"/>
    </source>
</evidence>
<feature type="region of interest" description="Disordered" evidence="7">
    <location>
        <begin position="144"/>
        <end position="182"/>
    </location>
</feature>